<organism evidence="2 3">
    <name type="scientific">Tianweitania populi</name>
    <dbReference type="NCBI Taxonomy" id="1607949"/>
    <lineage>
        <taxon>Bacteria</taxon>
        <taxon>Pseudomonadati</taxon>
        <taxon>Pseudomonadota</taxon>
        <taxon>Alphaproteobacteria</taxon>
        <taxon>Hyphomicrobiales</taxon>
        <taxon>Phyllobacteriaceae</taxon>
        <taxon>Tianweitania</taxon>
    </lineage>
</organism>
<dbReference type="PROSITE" id="PS50943">
    <property type="entry name" value="HTH_CROC1"/>
    <property type="match status" value="1"/>
</dbReference>
<dbReference type="CDD" id="cd00093">
    <property type="entry name" value="HTH_XRE"/>
    <property type="match status" value="1"/>
</dbReference>
<dbReference type="Pfam" id="PF01381">
    <property type="entry name" value="HTH_3"/>
    <property type="match status" value="1"/>
</dbReference>
<sequence length="127" mass="14627">MDIRALRTEDDYDWALAEIERYFDHEPEKGSAEAERFDVLAALIAAYEQQHWAIKAPDPIAAISAFMEMRGLKQTDLADVLGSRSRASEILNRRRALNIEMVHRIHTSWHVPADLLVQPYRLEPRSA</sequence>
<dbReference type="AlphaFoldDB" id="A0A8J3DQ34"/>
<proteinExistence type="predicted"/>
<dbReference type="SUPFAM" id="SSF47413">
    <property type="entry name" value="lambda repressor-like DNA-binding domains"/>
    <property type="match status" value="1"/>
</dbReference>
<dbReference type="InterPro" id="IPR010982">
    <property type="entry name" value="Lambda_DNA-bd_dom_sf"/>
</dbReference>
<dbReference type="GO" id="GO:0006355">
    <property type="term" value="P:regulation of DNA-templated transcription"/>
    <property type="evidence" value="ECO:0007669"/>
    <property type="project" value="InterPro"/>
</dbReference>
<feature type="domain" description="HTH cro/C1-type" evidence="1">
    <location>
        <begin position="63"/>
        <end position="116"/>
    </location>
</feature>
<name>A0A8J3DQ34_9HYPH</name>
<evidence type="ECO:0000313" key="3">
    <source>
        <dbReference type="Proteomes" id="UP000630142"/>
    </source>
</evidence>
<reference evidence="2" key="2">
    <citation type="submission" date="2020-09" db="EMBL/GenBank/DDBJ databases">
        <authorList>
            <person name="Sun Q."/>
            <person name="Kim S."/>
        </authorList>
    </citation>
    <scope>NUCLEOTIDE SEQUENCE</scope>
    <source>
        <strain evidence="2">KCTC 42249</strain>
    </source>
</reference>
<evidence type="ECO:0000313" key="2">
    <source>
        <dbReference type="EMBL" id="GHD10935.1"/>
    </source>
</evidence>
<dbReference type="Proteomes" id="UP000630142">
    <property type="component" value="Unassembled WGS sequence"/>
</dbReference>
<reference evidence="2" key="1">
    <citation type="journal article" date="2014" name="Int. J. Syst. Evol. Microbiol.">
        <title>Complete genome sequence of Corynebacterium casei LMG S-19264T (=DSM 44701T), isolated from a smear-ripened cheese.</title>
        <authorList>
            <consortium name="US DOE Joint Genome Institute (JGI-PGF)"/>
            <person name="Walter F."/>
            <person name="Albersmeier A."/>
            <person name="Kalinowski J."/>
            <person name="Ruckert C."/>
        </authorList>
    </citation>
    <scope>NUCLEOTIDE SEQUENCE</scope>
    <source>
        <strain evidence="2">KCTC 42249</strain>
    </source>
</reference>
<evidence type="ECO:0000259" key="1">
    <source>
        <dbReference type="PROSITE" id="PS50943"/>
    </source>
</evidence>
<dbReference type="EMBL" id="BMZQ01000001">
    <property type="protein sequence ID" value="GHD10935.1"/>
    <property type="molecule type" value="Genomic_DNA"/>
</dbReference>
<dbReference type="InterPro" id="IPR039060">
    <property type="entry name" value="Antitox_HigA"/>
</dbReference>
<accession>A0A8J3DQ34</accession>
<comment type="caution">
    <text evidence="2">The sequence shown here is derived from an EMBL/GenBank/DDBJ whole genome shotgun (WGS) entry which is preliminary data.</text>
</comment>
<dbReference type="InterPro" id="IPR001387">
    <property type="entry name" value="Cro/C1-type_HTH"/>
</dbReference>
<dbReference type="Gene3D" id="1.10.260.40">
    <property type="entry name" value="lambda repressor-like DNA-binding domains"/>
    <property type="match status" value="1"/>
</dbReference>
<dbReference type="PANTHER" id="PTHR40455:SF1">
    <property type="entry name" value="ANTITOXIN HIGA"/>
    <property type="match status" value="1"/>
</dbReference>
<keyword evidence="3" id="KW-1185">Reference proteome</keyword>
<dbReference type="PANTHER" id="PTHR40455">
    <property type="entry name" value="ANTITOXIN HIGA"/>
    <property type="match status" value="1"/>
</dbReference>
<gene>
    <name evidence="2" type="ORF">GCM10016234_13510</name>
</gene>
<protein>
    <submittedName>
        <fullName evidence="2">Transcriptional regulator</fullName>
    </submittedName>
</protein>
<dbReference type="GO" id="GO:0001046">
    <property type="term" value="F:core promoter sequence-specific DNA binding"/>
    <property type="evidence" value="ECO:0007669"/>
    <property type="project" value="TreeGrafter"/>
</dbReference>